<evidence type="ECO:0000256" key="1">
    <source>
        <dbReference type="SAM" id="Phobius"/>
    </source>
</evidence>
<dbReference type="AlphaFoldDB" id="A0A284RG70"/>
<keyword evidence="1" id="KW-1133">Transmembrane helix</keyword>
<dbReference type="OrthoDB" id="10530281at2759"/>
<organism evidence="2 3">
    <name type="scientific">Armillaria ostoyae</name>
    <name type="common">Armillaria root rot fungus</name>
    <dbReference type="NCBI Taxonomy" id="47428"/>
    <lineage>
        <taxon>Eukaryota</taxon>
        <taxon>Fungi</taxon>
        <taxon>Dikarya</taxon>
        <taxon>Basidiomycota</taxon>
        <taxon>Agaricomycotina</taxon>
        <taxon>Agaricomycetes</taxon>
        <taxon>Agaricomycetidae</taxon>
        <taxon>Agaricales</taxon>
        <taxon>Marasmiineae</taxon>
        <taxon>Physalacriaceae</taxon>
        <taxon>Armillaria</taxon>
    </lineage>
</organism>
<feature type="transmembrane region" description="Helical" evidence="1">
    <location>
        <begin position="132"/>
        <end position="153"/>
    </location>
</feature>
<evidence type="ECO:0000313" key="3">
    <source>
        <dbReference type="Proteomes" id="UP000219338"/>
    </source>
</evidence>
<accession>A0A284RG70</accession>
<name>A0A284RG70_ARMOS</name>
<sequence>MSLTRVPKSGVEYELRSSKTQIISYVSMPQCYQNYRSFLNAWSRIKTCEENHRDSPGEMFWLHGVLRDSLWVLIPIEVIWLNIPGWADDIILTLYMVFLALMLNSDADGSETVVKYIHDNSQRKPSFPVSDYFQVVVWFCVLSLYIFLGLGFFPQGMLLRSGVPSQLWYHDNVPVYCFGKCFMQDLFSSYSSNSQCLALTLPLGFASPS</sequence>
<proteinExistence type="predicted"/>
<evidence type="ECO:0000313" key="2">
    <source>
        <dbReference type="EMBL" id="SJL07745.1"/>
    </source>
</evidence>
<feature type="transmembrane region" description="Helical" evidence="1">
    <location>
        <begin position="86"/>
        <end position="103"/>
    </location>
</feature>
<dbReference type="Proteomes" id="UP000219338">
    <property type="component" value="Unassembled WGS sequence"/>
</dbReference>
<gene>
    <name evidence="2" type="ORF">ARMOST_11095</name>
</gene>
<reference evidence="3" key="1">
    <citation type="journal article" date="2017" name="Nat. Ecol. Evol.">
        <title>Genome expansion and lineage-specific genetic innovations in the forest pathogenic fungi Armillaria.</title>
        <authorList>
            <person name="Sipos G."/>
            <person name="Prasanna A.N."/>
            <person name="Walter M.C."/>
            <person name="O'Connor E."/>
            <person name="Balint B."/>
            <person name="Krizsan K."/>
            <person name="Kiss B."/>
            <person name="Hess J."/>
            <person name="Varga T."/>
            <person name="Slot J."/>
            <person name="Riley R."/>
            <person name="Boka B."/>
            <person name="Rigling D."/>
            <person name="Barry K."/>
            <person name="Lee J."/>
            <person name="Mihaltcheva S."/>
            <person name="LaButti K."/>
            <person name="Lipzen A."/>
            <person name="Waldron R."/>
            <person name="Moloney N.M."/>
            <person name="Sperisen C."/>
            <person name="Kredics L."/>
            <person name="Vagvoelgyi C."/>
            <person name="Patrignani A."/>
            <person name="Fitzpatrick D."/>
            <person name="Nagy I."/>
            <person name="Doyle S."/>
            <person name="Anderson J.B."/>
            <person name="Grigoriev I.V."/>
            <person name="Gueldener U."/>
            <person name="Muensterkoetter M."/>
            <person name="Nagy L.G."/>
        </authorList>
    </citation>
    <scope>NUCLEOTIDE SEQUENCE [LARGE SCALE GENOMIC DNA]</scope>
    <source>
        <strain evidence="3">C18/9</strain>
    </source>
</reference>
<protein>
    <submittedName>
        <fullName evidence="2">Uncharacterized protein</fullName>
    </submittedName>
</protein>
<keyword evidence="1" id="KW-0812">Transmembrane</keyword>
<keyword evidence="3" id="KW-1185">Reference proteome</keyword>
<dbReference type="EMBL" id="FUEG01000008">
    <property type="protein sequence ID" value="SJL07745.1"/>
    <property type="molecule type" value="Genomic_DNA"/>
</dbReference>
<keyword evidence="1" id="KW-0472">Membrane</keyword>